<dbReference type="Proteomes" id="UP000678393">
    <property type="component" value="Unassembled WGS sequence"/>
</dbReference>
<protein>
    <submittedName>
        <fullName evidence="2">Uncharacterized protein</fullName>
    </submittedName>
</protein>
<reference evidence="2" key="1">
    <citation type="submission" date="2021-04" db="EMBL/GenBank/DDBJ databases">
        <authorList>
            <consortium name="Molecular Ecology Group"/>
        </authorList>
    </citation>
    <scope>NUCLEOTIDE SEQUENCE</scope>
</reference>
<dbReference type="AlphaFoldDB" id="A0A8S3ZAS7"/>
<accession>A0A8S3ZAS7</accession>
<evidence type="ECO:0000256" key="1">
    <source>
        <dbReference type="SAM" id="Coils"/>
    </source>
</evidence>
<organism evidence="2 3">
    <name type="scientific">Candidula unifasciata</name>
    <dbReference type="NCBI Taxonomy" id="100452"/>
    <lineage>
        <taxon>Eukaryota</taxon>
        <taxon>Metazoa</taxon>
        <taxon>Spiralia</taxon>
        <taxon>Lophotrochozoa</taxon>
        <taxon>Mollusca</taxon>
        <taxon>Gastropoda</taxon>
        <taxon>Heterobranchia</taxon>
        <taxon>Euthyneura</taxon>
        <taxon>Panpulmonata</taxon>
        <taxon>Eupulmonata</taxon>
        <taxon>Stylommatophora</taxon>
        <taxon>Helicina</taxon>
        <taxon>Helicoidea</taxon>
        <taxon>Geomitridae</taxon>
        <taxon>Candidula</taxon>
    </lineage>
</organism>
<feature type="coiled-coil region" evidence="1">
    <location>
        <begin position="133"/>
        <end position="160"/>
    </location>
</feature>
<dbReference type="PANTHER" id="PTHR35153:SF1">
    <property type="entry name" value="COILED-COIL DOMAIN-CONTAINING PROTEIN 154"/>
    <property type="match status" value="1"/>
</dbReference>
<evidence type="ECO:0000313" key="2">
    <source>
        <dbReference type="EMBL" id="CAG5124920.1"/>
    </source>
</evidence>
<keyword evidence="1" id="KW-0175">Coiled coil</keyword>
<dbReference type="PANTHER" id="PTHR35153">
    <property type="entry name" value="COILED-COIL DOMAIN-CONTAINING PROTEIN 154"/>
    <property type="match status" value="1"/>
</dbReference>
<dbReference type="EMBL" id="CAJHNH020001911">
    <property type="protein sequence ID" value="CAG5124920.1"/>
    <property type="molecule type" value="Genomic_DNA"/>
</dbReference>
<gene>
    <name evidence="2" type="ORF">CUNI_LOCUS10478</name>
</gene>
<feature type="coiled-coil region" evidence="1">
    <location>
        <begin position="193"/>
        <end position="330"/>
    </location>
</feature>
<comment type="caution">
    <text evidence="2">The sequence shown here is derived from an EMBL/GenBank/DDBJ whole genome shotgun (WGS) entry which is preliminary data.</text>
</comment>
<sequence>MKELTTATMLEMSDNHLQYPFATFYDHLHKSGNTTSSSMPSGLSQTTKLPAITSVTPEHKPRFGNKDTMGAFKTATALYDNNDNVKIYGLSEKDRAPLEEVVRLHGELRAMIRRNEEQIKDERLSRQQIESSLEMVNSLISKLTARIKLAEDKILEEKSALSSLVTHTKGVEQAVIASQQSLSAKRDIQSSKIQELSLQLTEMQRDREQVEKLIYNLTEELRTLRTKVDSQAVELTSTVNDLKVRARRLEEENKLQLNTLRKQGDLYSSTETSTTHLRGQVENRLSELRDLITELRTRQDQEASERRALEQQVQQKVSTLQQNLADQARKRDEAMHVLDMTHREKEHSLENEKLRLQGKLTETVEEMNQRLLNKEMKLREELQEKYVQLEK</sequence>
<keyword evidence="3" id="KW-1185">Reference proteome</keyword>
<feature type="non-terminal residue" evidence="2">
    <location>
        <position position="1"/>
    </location>
</feature>
<evidence type="ECO:0000313" key="3">
    <source>
        <dbReference type="Proteomes" id="UP000678393"/>
    </source>
</evidence>
<dbReference type="OrthoDB" id="9445857at2759"/>
<dbReference type="Pfam" id="PF15450">
    <property type="entry name" value="CCDC154"/>
    <property type="match status" value="1"/>
</dbReference>
<proteinExistence type="predicted"/>
<name>A0A8S3ZAS7_9EUPU</name>
<dbReference type="InterPro" id="IPR029512">
    <property type="entry name" value="CCDC154"/>
</dbReference>